<evidence type="ECO:0000313" key="2">
    <source>
        <dbReference type="Proteomes" id="UP001501095"/>
    </source>
</evidence>
<accession>A0ABN3P2A2</accession>
<proteinExistence type="predicted"/>
<dbReference type="RefSeq" id="WP_344543056.1">
    <property type="nucleotide sequence ID" value="NZ_BAAATM010000022.1"/>
</dbReference>
<dbReference type="Proteomes" id="UP001501095">
    <property type="component" value="Unassembled WGS sequence"/>
</dbReference>
<name>A0ABN3P2A2_9ACTN</name>
<gene>
    <name evidence="1" type="ORF">GCM10010423_65420</name>
</gene>
<dbReference type="EMBL" id="BAAATM010000022">
    <property type="protein sequence ID" value="GAA2555151.1"/>
    <property type="molecule type" value="Genomic_DNA"/>
</dbReference>
<dbReference type="Gene3D" id="3.90.320.10">
    <property type="match status" value="1"/>
</dbReference>
<comment type="caution">
    <text evidence="1">The sequence shown here is derived from an EMBL/GenBank/DDBJ whole genome shotgun (WGS) entry which is preliminary data.</text>
</comment>
<keyword evidence="2" id="KW-1185">Reference proteome</keyword>
<sequence length="260" mass="29667">MLNMSLQEDLIITNAYEEWLDKNPDGTISPEAAAIVAKQMAKPDRDRRFSFSASQAGSCYRRQELAFLGVKTVGVTDPKTRRIFNNGRWVHLKWQAQLLTAGLIDAIEVDVKNTRLKARCTLDGMGVATRGRYQGEDFGLEIKGRNYYTYMQQAKDEPDEGTRRQVDFQFLMTGFDVKVILNENKNDQTYHEWVIYRDESRVQDARAELRELSKAIDKERLHPMIPDCKRQEGEFNRCPFGGNGGPCMMAGTWPARIGGS</sequence>
<reference evidence="1 2" key="1">
    <citation type="journal article" date="2019" name="Int. J. Syst. Evol. Microbiol.">
        <title>The Global Catalogue of Microorganisms (GCM) 10K type strain sequencing project: providing services to taxonomists for standard genome sequencing and annotation.</title>
        <authorList>
            <consortium name="The Broad Institute Genomics Platform"/>
            <consortium name="The Broad Institute Genome Sequencing Center for Infectious Disease"/>
            <person name="Wu L."/>
            <person name="Ma J."/>
        </authorList>
    </citation>
    <scope>NUCLEOTIDE SEQUENCE [LARGE SCALE GENOMIC DNA]</scope>
    <source>
        <strain evidence="1 2">JCM 6924</strain>
    </source>
</reference>
<evidence type="ECO:0000313" key="1">
    <source>
        <dbReference type="EMBL" id="GAA2555151.1"/>
    </source>
</evidence>
<organism evidence="1 2">
    <name type="scientific">Streptomyces levis</name>
    <dbReference type="NCBI Taxonomy" id="285566"/>
    <lineage>
        <taxon>Bacteria</taxon>
        <taxon>Bacillati</taxon>
        <taxon>Actinomycetota</taxon>
        <taxon>Actinomycetes</taxon>
        <taxon>Kitasatosporales</taxon>
        <taxon>Streptomycetaceae</taxon>
        <taxon>Streptomyces</taxon>
    </lineage>
</organism>
<protein>
    <recommendedName>
        <fullName evidence="3">Exonuclease</fullName>
    </recommendedName>
</protein>
<dbReference type="InterPro" id="IPR011604">
    <property type="entry name" value="PDDEXK-like_dom_sf"/>
</dbReference>
<evidence type="ECO:0008006" key="3">
    <source>
        <dbReference type="Google" id="ProtNLM"/>
    </source>
</evidence>